<name>A0A261Y833_9FUNG</name>
<evidence type="ECO:0000256" key="1">
    <source>
        <dbReference type="ARBA" id="ARBA00023002"/>
    </source>
</evidence>
<dbReference type="GO" id="GO:0016491">
    <property type="term" value="F:oxidoreductase activity"/>
    <property type="evidence" value="ECO:0007669"/>
    <property type="project" value="UniProtKB-KW"/>
</dbReference>
<evidence type="ECO:0000313" key="3">
    <source>
        <dbReference type="EMBL" id="OZJ06785.1"/>
    </source>
</evidence>
<dbReference type="InterPro" id="IPR036812">
    <property type="entry name" value="NAD(P)_OxRdtase_dom_sf"/>
</dbReference>
<keyword evidence="1" id="KW-0560">Oxidoreductase</keyword>
<dbReference type="AlphaFoldDB" id="A0A261Y833"/>
<reference evidence="3 4" key="1">
    <citation type="journal article" date="2017" name="Mycologia">
        <title>Bifiguratus adelaidae, gen. et sp. nov., a new member of Mucoromycotina in endophytic and soil-dwelling habitats.</title>
        <authorList>
            <person name="Torres-Cruz T.J."/>
            <person name="Billingsley Tobias T.L."/>
            <person name="Almatruk M."/>
            <person name="Hesse C."/>
            <person name="Kuske C.R."/>
            <person name="Desiro A."/>
            <person name="Benucci G.M."/>
            <person name="Bonito G."/>
            <person name="Stajich J.E."/>
            <person name="Dunlap C."/>
            <person name="Arnold A.E."/>
            <person name="Porras-Alfaro A."/>
        </authorList>
    </citation>
    <scope>NUCLEOTIDE SEQUENCE [LARGE SCALE GENOMIC DNA]</scope>
    <source>
        <strain evidence="3 4">AZ0501</strain>
    </source>
</reference>
<evidence type="ECO:0000313" key="4">
    <source>
        <dbReference type="Proteomes" id="UP000242875"/>
    </source>
</evidence>
<feature type="domain" description="NADP-dependent oxidoreductase" evidence="2">
    <location>
        <begin position="15"/>
        <end position="312"/>
    </location>
</feature>
<evidence type="ECO:0000259" key="2">
    <source>
        <dbReference type="Pfam" id="PF00248"/>
    </source>
</evidence>
<protein>
    <recommendedName>
        <fullName evidence="2">NADP-dependent oxidoreductase domain-containing protein</fullName>
    </recommendedName>
</protein>
<dbReference type="OrthoDB" id="37537at2759"/>
<sequence>MQQVTLGQSGKKVPAIGFGLMGLTWRPKTVSREEAIQVMRYAYEQGALFFNGGEFYGVPPNVNANLDLINAFFEQYPDAKDNVFLSIKGGLGPGLVPDGSPENVRRCVNNVLEHLKGSGKKLDLFECARVDKNVPIEVTIGELAKCVQEGLIGHIGLSEVSANSIRKAHAVHPISAVEVEFSLWSRDILFNGVYDTCRELGIPIVAYSPLGRGVLTGQIRSAESLPEGDMRHHFDRFKEENLRHNLQLVEKLGAIAKTKGCTLPQLALTWVLSHEGVMVIPGATKVERIQENMQAASVHLSSQELAEIKSLLDAFEVKGGRYNAHAEAHLDG</sequence>
<dbReference type="InterPro" id="IPR023210">
    <property type="entry name" value="NADP_OxRdtase_dom"/>
</dbReference>
<dbReference type="Proteomes" id="UP000242875">
    <property type="component" value="Unassembled WGS sequence"/>
</dbReference>
<dbReference type="CDD" id="cd19077">
    <property type="entry name" value="AKR_AKR8A1-2"/>
    <property type="match status" value="1"/>
</dbReference>
<gene>
    <name evidence="3" type="ORF">BZG36_00404</name>
</gene>
<keyword evidence="4" id="KW-1185">Reference proteome</keyword>
<dbReference type="InterPro" id="IPR050791">
    <property type="entry name" value="Aldo-Keto_reductase"/>
</dbReference>
<dbReference type="PANTHER" id="PTHR43625:SF78">
    <property type="entry name" value="PYRIDOXAL REDUCTASE-RELATED"/>
    <property type="match status" value="1"/>
</dbReference>
<dbReference type="PANTHER" id="PTHR43625">
    <property type="entry name" value="AFLATOXIN B1 ALDEHYDE REDUCTASE"/>
    <property type="match status" value="1"/>
</dbReference>
<dbReference type="Gene3D" id="3.20.20.100">
    <property type="entry name" value="NADP-dependent oxidoreductase domain"/>
    <property type="match status" value="1"/>
</dbReference>
<dbReference type="Pfam" id="PF00248">
    <property type="entry name" value="Aldo_ket_red"/>
    <property type="match status" value="1"/>
</dbReference>
<comment type="caution">
    <text evidence="3">The sequence shown here is derived from an EMBL/GenBank/DDBJ whole genome shotgun (WGS) entry which is preliminary data.</text>
</comment>
<dbReference type="GO" id="GO:0005737">
    <property type="term" value="C:cytoplasm"/>
    <property type="evidence" value="ECO:0007669"/>
    <property type="project" value="TreeGrafter"/>
</dbReference>
<dbReference type="EMBL" id="MVBO01000002">
    <property type="protein sequence ID" value="OZJ06785.1"/>
    <property type="molecule type" value="Genomic_DNA"/>
</dbReference>
<proteinExistence type="predicted"/>
<accession>A0A261Y833</accession>
<dbReference type="SUPFAM" id="SSF51430">
    <property type="entry name" value="NAD(P)-linked oxidoreductase"/>
    <property type="match status" value="1"/>
</dbReference>
<organism evidence="3 4">
    <name type="scientific">Bifiguratus adelaidae</name>
    <dbReference type="NCBI Taxonomy" id="1938954"/>
    <lineage>
        <taxon>Eukaryota</taxon>
        <taxon>Fungi</taxon>
        <taxon>Fungi incertae sedis</taxon>
        <taxon>Mucoromycota</taxon>
        <taxon>Mucoromycotina</taxon>
        <taxon>Endogonomycetes</taxon>
        <taxon>Endogonales</taxon>
        <taxon>Endogonales incertae sedis</taxon>
        <taxon>Bifiguratus</taxon>
    </lineage>
</organism>